<organism evidence="3 4">
    <name type="scientific">Dioscorea zingiberensis</name>
    <dbReference type="NCBI Taxonomy" id="325984"/>
    <lineage>
        <taxon>Eukaryota</taxon>
        <taxon>Viridiplantae</taxon>
        <taxon>Streptophyta</taxon>
        <taxon>Embryophyta</taxon>
        <taxon>Tracheophyta</taxon>
        <taxon>Spermatophyta</taxon>
        <taxon>Magnoliopsida</taxon>
        <taxon>Liliopsida</taxon>
        <taxon>Dioscoreales</taxon>
        <taxon>Dioscoreaceae</taxon>
        <taxon>Dioscorea</taxon>
    </lineage>
</organism>
<dbReference type="EMBL" id="JAGGNH010000023">
    <property type="protein sequence ID" value="KAJ0961423.1"/>
    <property type="molecule type" value="Genomic_DNA"/>
</dbReference>
<gene>
    <name evidence="3" type="ORF">J5N97_000378</name>
</gene>
<keyword evidence="4" id="KW-1185">Reference proteome</keyword>
<dbReference type="PANTHER" id="PTHR33595">
    <property type="entry name" value="VON WILLEBRAND FACTOR A DOMAIN PROTEIN"/>
    <property type="match status" value="1"/>
</dbReference>
<dbReference type="OrthoDB" id="1922150at2759"/>
<comment type="caution">
    <text evidence="3">The sequence shown here is derived from an EMBL/GenBank/DDBJ whole genome shotgun (WGS) entry which is preliminary data.</text>
</comment>
<evidence type="ECO:0000313" key="4">
    <source>
        <dbReference type="Proteomes" id="UP001085076"/>
    </source>
</evidence>
<dbReference type="Proteomes" id="UP001085076">
    <property type="component" value="Unassembled WGS sequence"/>
</dbReference>
<reference evidence="3 4" key="1">
    <citation type="journal article" date="2022" name="Hortic Res">
        <title>The genome of Dioscorea zingiberensis sheds light on the biosynthesis, origin and evolution of the medicinally important diosgenin saponins.</title>
        <authorList>
            <person name="Li Y."/>
            <person name="Tan C."/>
            <person name="Li Z."/>
            <person name="Guo J."/>
            <person name="Li S."/>
            <person name="Chen X."/>
            <person name="Wang C."/>
            <person name="Dai X."/>
            <person name="Yang H."/>
            <person name="Song W."/>
            <person name="Hou L."/>
            <person name="Xu J."/>
            <person name="Tong Z."/>
            <person name="Xu A."/>
            <person name="Yuan X."/>
            <person name="Wang W."/>
            <person name="Yang Q."/>
            <person name="Chen L."/>
            <person name="Sun Z."/>
            <person name="Wang K."/>
            <person name="Pan B."/>
            <person name="Chen J."/>
            <person name="Bao Y."/>
            <person name="Liu F."/>
            <person name="Qi X."/>
            <person name="Gang D.R."/>
            <person name="Wen J."/>
            <person name="Li J."/>
        </authorList>
    </citation>
    <scope>NUCLEOTIDE SEQUENCE [LARGE SCALE GENOMIC DNA]</scope>
    <source>
        <strain evidence="3">Dzin_1.0</strain>
    </source>
</reference>
<protein>
    <recommendedName>
        <fullName evidence="2">DUF7950 domain-containing protein</fullName>
    </recommendedName>
</protein>
<feature type="region of interest" description="Disordered" evidence="1">
    <location>
        <begin position="54"/>
        <end position="91"/>
    </location>
</feature>
<proteinExistence type="predicted"/>
<evidence type="ECO:0000256" key="1">
    <source>
        <dbReference type="SAM" id="MobiDB-lite"/>
    </source>
</evidence>
<dbReference type="Pfam" id="PF25821">
    <property type="entry name" value="DUF7950"/>
    <property type="match status" value="1"/>
</dbReference>
<accession>A0A9D5BVG8</accession>
<dbReference type="InterPro" id="IPR057710">
    <property type="entry name" value="DUF7950"/>
</dbReference>
<feature type="compositionally biased region" description="Pro residues" evidence="1">
    <location>
        <begin position="80"/>
        <end position="91"/>
    </location>
</feature>
<feature type="domain" description="DUF7950" evidence="2">
    <location>
        <begin position="124"/>
        <end position="243"/>
    </location>
</feature>
<sequence length="250" mass="28466">MQPQENGEVAKTNEILAKFRPIAPKPEMLLQGSPEAPRRSAIAELHLRSRPCRTRRRGTASIPPIPVKRPRTNAGCMHPLNPPRQPLVPEPMRPVASRITIIGYITEIIKPTRLTPSVKPADVEEEMEMENLPAVVTNPENRVRIVNSAYKEMVGQPECVWLDSMGFRQGRRLWSRRINGVVTLELPVNISLPENGFSCRVNIEWDNNEKRTLSLGNVPCEVMRLCCESMDYYFVWRFHINQAAVINRVA</sequence>
<dbReference type="AlphaFoldDB" id="A0A9D5BVG8"/>
<evidence type="ECO:0000313" key="3">
    <source>
        <dbReference type="EMBL" id="KAJ0961423.1"/>
    </source>
</evidence>
<name>A0A9D5BVG8_9LILI</name>
<dbReference type="PANTHER" id="PTHR33595:SF3">
    <property type="entry name" value="PAS DOMAIN-CONTAINING PROTEIN"/>
    <property type="match status" value="1"/>
</dbReference>
<evidence type="ECO:0000259" key="2">
    <source>
        <dbReference type="Pfam" id="PF25821"/>
    </source>
</evidence>